<keyword evidence="2" id="KW-1185">Reference proteome</keyword>
<evidence type="ECO:0000313" key="2">
    <source>
        <dbReference type="Proteomes" id="UP000011829"/>
    </source>
</evidence>
<accession>M1EZA2</accession>
<dbReference type="EMBL" id="JQ691611">
    <property type="protein sequence ID" value="AFH20953.1"/>
    <property type="molecule type" value="Genomic_DNA"/>
</dbReference>
<dbReference type="OrthoDB" id="36695at10239"/>
<sequence length="124" mass="14094">MSGMRLTVGIIAKLEKSFGDYNQSEHIDLNEHLENIGSKLRLTYGGDMIVFIEKDKRTDYEGCGLMLLDNDLMADFWQELATANLFVVEGTPKVFVDHWYDGADPGHIDITLKEAGYEEDWSDD</sequence>
<dbReference type="GeneID" id="18562911"/>
<name>M1EZA2_9CAUD</name>
<dbReference type="RefSeq" id="YP_009015031.1">
    <property type="nucleotide sequence ID" value="NC_023717.1"/>
</dbReference>
<dbReference type="KEGG" id="vg:18562911"/>
<organism evidence="1 2">
    <name type="scientific">Cronobacter phage CR9</name>
    <dbReference type="NCBI Taxonomy" id="1162290"/>
    <lineage>
        <taxon>Viruses</taxon>
        <taxon>Duplodnaviria</taxon>
        <taxon>Heunggongvirae</taxon>
        <taxon>Uroviricota</taxon>
        <taxon>Caudoviricetes</taxon>
        <taxon>Vequintavirinae</taxon>
        <taxon>Certrevirus</taxon>
        <taxon>Certrevirus CR9</taxon>
    </lineage>
</organism>
<gene>
    <name evidence="1" type="ORF">CR9_069</name>
</gene>
<evidence type="ECO:0000313" key="1">
    <source>
        <dbReference type="EMBL" id="AFH20953.1"/>
    </source>
</evidence>
<reference evidence="1 2" key="1">
    <citation type="submission" date="2012-02" db="EMBL/GenBank/DDBJ databases">
        <title>Complete Genome Sequence of Cronobacter sakazakii Bacteriophage CR9.</title>
        <authorList>
            <person name="Shin H."/>
            <person name="Lee J.-H."/>
            <person name="Kim Y."/>
            <person name="Ryu S."/>
        </authorList>
    </citation>
    <scope>NUCLEOTIDE SEQUENCE [LARGE SCALE GENOMIC DNA]</scope>
</reference>
<proteinExistence type="predicted"/>
<protein>
    <submittedName>
        <fullName evidence="1">Uncharacterized protein</fullName>
    </submittedName>
</protein>
<dbReference type="Proteomes" id="UP000011829">
    <property type="component" value="Segment"/>
</dbReference>